<organism evidence="2 3">
    <name type="scientific">Saccharomyces pastorianus</name>
    <name type="common">Lager yeast</name>
    <name type="synonym">Saccharomyces cerevisiae x Saccharomyces eubayanus</name>
    <dbReference type="NCBI Taxonomy" id="27292"/>
    <lineage>
        <taxon>Eukaryota</taxon>
        <taxon>Fungi</taxon>
        <taxon>Dikarya</taxon>
        <taxon>Ascomycota</taxon>
        <taxon>Saccharomycotina</taxon>
        <taxon>Saccharomycetes</taxon>
        <taxon>Saccharomycetales</taxon>
        <taxon>Saccharomycetaceae</taxon>
        <taxon>Saccharomyces</taxon>
    </lineage>
</organism>
<feature type="compositionally biased region" description="Low complexity" evidence="1">
    <location>
        <begin position="226"/>
        <end position="240"/>
    </location>
</feature>
<dbReference type="OrthoDB" id="4070108at2759"/>
<gene>
    <name evidence="2" type="ORF">GRS66_009085</name>
</gene>
<feature type="compositionally biased region" description="Polar residues" evidence="1">
    <location>
        <begin position="241"/>
        <end position="259"/>
    </location>
</feature>
<evidence type="ECO:0000313" key="2">
    <source>
        <dbReference type="EMBL" id="QID86456.1"/>
    </source>
</evidence>
<dbReference type="Proteomes" id="UP000501346">
    <property type="component" value="Chromosome SeXI"/>
</dbReference>
<reference evidence="2 3" key="1">
    <citation type="journal article" date="2019" name="BMC Genomics">
        <title>Chromosome level assembly and comparative genome analysis confirm lager-brewing yeasts originated from a single hybridization.</title>
        <authorList>
            <person name="Salazar A.N."/>
            <person name="Gorter de Vries A.R."/>
            <person name="van den Broek M."/>
            <person name="Brouwers N."/>
            <person name="de la Torre Cortes P."/>
            <person name="Kuijpers N.G.A."/>
            <person name="Daran J.G."/>
            <person name="Abeel T."/>
        </authorList>
    </citation>
    <scope>NUCLEOTIDE SEQUENCE [LARGE SCALE GENOMIC DNA]</scope>
    <source>
        <strain evidence="2 3">CBS 1483</strain>
    </source>
</reference>
<dbReference type="AlphaFoldDB" id="A0A6C1EAN9"/>
<proteinExistence type="predicted"/>
<evidence type="ECO:0000313" key="3">
    <source>
        <dbReference type="Proteomes" id="UP000501346"/>
    </source>
</evidence>
<keyword evidence="3" id="KW-1185">Reference proteome</keyword>
<feature type="region of interest" description="Disordered" evidence="1">
    <location>
        <begin position="217"/>
        <end position="271"/>
    </location>
</feature>
<sequence>MPNLETVYLYAGEEQPRVKLTCIKEGLALPQVIKFVHSIQEMYGIELQTSETITENLKIACAPPYLKPNCIPHFYILEYEEADDTFFIWKSDGRWQLNKVSALLYPDSDVNLVKNTSWRDVFQNDHRFKNYDKQSWLRQCLERMNEDLSKLNVDQFWSQFDKICHNIAKQQKNNDRFNMDLFNTFKNVVSMAILKTKVLSNKRLLTATLRDYHDSLKQKHDVRGRNSNSNVKESSSESLNINGPSTSMESGSRNFSPINSLSPSSLSTDDDTAPTDYVYKDLASKPSMEFMHSSATNDLIKSNFESYFKLMAEDYETFDLKAWSRQRPRKFQIVERKKIAKTPSSNRRLPKDGKISF</sequence>
<feature type="region of interest" description="Disordered" evidence="1">
    <location>
        <begin position="338"/>
        <end position="357"/>
    </location>
</feature>
<evidence type="ECO:0000256" key="1">
    <source>
        <dbReference type="SAM" id="MobiDB-lite"/>
    </source>
</evidence>
<protein>
    <submittedName>
        <fullName evidence="2">Uncharacterized protein</fullName>
    </submittedName>
</protein>
<dbReference type="EMBL" id="CP049008">
    <property type="protein sequence ID" value="QID86456.1"/>
    <property type="molecule type" value="Genomic_DNA"/>
</dbReference>
<accession>A0A6C1EAN9</accession>
<name>A0A6C1EAN9_SACPS</name>